<dbReference type="InterPro" id="IPR003245">
    <property type="entry name" value="Phytocyanin_dom"/>
</dbReference>
<dbReference type="Pfam" id="PF02298">
    <property type="entry name" value="Cu_bind_like"/>
    <property type="match status" value="2"/>
</dbReference>
<keyword evidence="5" id="KW-1015">Disulfide bond</keyword>
<evidence type="ECO:0000256" key="7">
    <source>
        <dbReference type="ARBA" id="ARBA00035011"/>
    </source>
</evidence>
<comment type="subcellular location">
    <subcellularLocation>
        <location evidence="1">Endomembrane system</location>
    </subcellularLocation>
</comment>
<evidence type="ECO:0000256" key="3">
    <source>
        <dbReference type="ARBA" id="ARBA00022729"/>
    </source>
</evidence>
<dbReference type="PROSITE" id="PS51485">
    <property type="entry name" value="PHYTOCYANIN"/>
    <property type="match status" value="2"/>
</dbReference>
<evidence type="ECO:0000256" key="2">
    <source>
        <dbReference type="ARBA" id="ARBA00022458"/>
    </source>
</evidence>
<keyword evidence="3 10" id="KW-0732">Signal</keyword>
<protein>
    <recommendedName>
        <fullName evidence="11">Phytocyanin domain-containing protein</fullName>
    </recommendedName>
</protein>
<dbReference type="GO" id="GO:0005886">
    <property type="term" value="C:plasma membrane"/>
    <property type="evidence" value="ECO:0007669"/>
    <property type="project" value="TreeGrafter"/>
</dbReference>
<dbReference type="Proteomes" id="UP001497480">
    <property type="component" value="Unassembled WGS sequence"/>
</dbReference>
<dbReference type="GO" id="GO:0009877">
    <property type="term" value="P:nodulation"/>
    <property type="evidence" value="ECO:0007669"/>
    <property type="project" value="UniProtKB-KW"/>
</dbReference>
<dbReference type="EMBL" id="CAXHTB010000004">
    <property type="protein sequence ID" value="CAL0304973.1"/>
    <property type="molecule type" value="Genomic_DNA"/>
</dbReference>
<feature type="domain" description="Phytocyanin" evidence="11">
    <location>
        <begin position="135"/>
        <end position="238"/>
    </location>
</feature>
<dbReference type="FunFam" id="2.60.40.420:FF:000034">
    <property type="entry name" value="Cupredoxin superfamily protein"/>
    <property type="match status" value="2"/>
</dbReference>
<evidence type="ECO:0000256" key="10">
    <source>
        <dbReference type="SAM" id="SignalP"/>
    </source>
</evidence>
<keyword evidence="9" id="KW-1133">Transmembrane helix</keyword>
<dbReference type="Gene3D" id="2.60.40.420">
    <property type="entry name" value="Cupredoxins - blue copper proteins"/>
    <property type="match status" value="2"/>
</dbReference>
<dbReference type="PANTHER" id="PTHR33021">
    <property type="entry name" value="BLUE COPPER PROTEIN"/>
    <property type="match status" value="1"/>
</dbReference>
<dbReference type="InterPro" id="IPR008972">
    <property type="entry name" value="Cupredoxin"/>
</dbReference>
<organism evidence="12 13">
    <name type="scientific">Lupinus luteus</name>
    <name type="common">European yellow lupine</name>
    <dbReference type="NCBI Taxonomy" id="3873"/>
    <lineage>
        <taxon>Eukaryota</taxon>
        <taxon>Viridiplantae</taxon>
        <taxon>Streptophyta</taxon>
        <taxon>Embryophyta</taxon>
        <taxon>Tracheophyta</taxon>
        <taxon>Spermatophyta</taxon>
        <taxon>Magnoliopsida</taxon>
        <taxon>eudicotyledons</taxon>
        <taxon>Gunneridae</taxon>
        <taxon>Pentapetalae</taxon>
        <taxon>rosids</taxon>
        <taxon>fabids</taxon>
        <taxon>Fabales</taxon>
        <taxon>Fabaceae</taxon>
        <taxon>Papilionoideae</taxon>
        <taxon>50 kb inversion clade</taxon>
        <taxon>genistoids sensu lato</taxon>
        <taxon>core genistoids</taxon>
        <taxon>Genisteae</taxon>
        <taxon>Lupinus</taxon>
    </lineage>
</organism>
<evidence type="ECO:0000256" key="4">
    <source>
        <dbReference type="ARBA" id="ARBA00023136"/>
    </source>
</evidence>
<dbReference type="PANTHER" id="PTHR33021:SF325">
    <property type="entry name" value="PHYTOCYANIN DOMAIN-CONTAINING PROTEIN"/>
    <property type="match status" value="1"/>
</dbReference>
<dbReference type="GO" id="GO:0009055">
    <property type="term" value="F:electron transfer activity"/>
    <property type="evidence" value="ECO:0007669"/>
    <property type="project" value="InterPro"/>
</dbReference>
<evidence type="ECO:0000256" key="9">
    <source>
        <dbReference type="SAM" id="Phobius"/>
    </source>
</evidence>
<dbReference type="SUPFAM" id="SSF49503">
    <property type="entry name" value="Cupredoxins"/>
    <property type="match status" value="2"/>
</dbReference>
<accession>A0AAV1W7J5</accession>
<feature type="domain" description="Phytocyanin" evidence="11">
    <location>
        <begin position="27"/>
        <end position="130"/>
    </location>
</feature>
<feature type="signal peptide" evidence="10">
    <location>
        <begin position="1"/>
        <end position="25"/>
    </location>
</feature>
<evidence type="ECO:0000256" key="8">
    <source>
        <dbReference type="ARBA" id="ARBA00037626"/>
    </source>
</evidence>
<evidence type="ECO:0000256" key="6">
    <source>
        <dbReference type="ARBA" id="ARBA00023180"/>
    </source>
</evidence>
<gene>
    <name evidence="12" type="ORF">LLUT_LOCUS6033</name>
</gene>
<comment type="caution">
    <text evidence="12">The sequence shown here is derived from an EMBL/GenBank/DDBJ whole genome shotgun (WGS) entry which is preliminary data.</text>
</comment>
<feature type="chain" id="PRO_5043595264" description="Phytocyanin domain-containing protein" evidence="10">
    <location>
        <begin position="26"/>
        <end position="297"/>
    </location>
</feature>
<keyword evidence="2" id="KW-0536">Nodulation</keyword>
<keyword evidence="6" id="KW-0325">Glycoprotein</keyword>
<evidence type="ECO:0000313" key="12">
    <source>
        <dbReference type="EMBL" id="CAL0304973.1"/>
    </source>
</evidence>
<comment type="function">
    <text evidence="8">May act as a carbohydrate transporter.</text>
</comment>
<evidence type="ECO:0000256" key="5">
    <source>
        <dbReference type="ARBA" id="ARBA00023157"/>
    </source>
</evidence>
<reference evidence="12 13" key="1">
    <citation type="submission" date="2024-03" db="EMBL/GenBank/DDBJ databases">
        <authorList>
            <person name="Martinez-Hernandez J."/>
        </authorList>
    </citation>
    <scope>NUCLEOTIDE SEQUENCE [LARGE SCALE GENOMIC DNA]</scope>
</reference>
<dbReference type="AlphaFoldDB" id="A0AAV1W7J5"/>
<comment type="similarity">
    <text evidence="7">Belongs to the early nodulin-like (ENODL) family.</text>
</comment>
<keyword evidence="9" id="KW-0812">Transmembrane</keyword>
<keyword evidence="13" id="KW-1185">Reference proteome</keyword>
<evidence type="ECO:0000256" key="1">
    <source>
        <dbReference type="ARBA" id="ARBA00004308"/>
    </source>
</evidence>
<name>A0AAV1W7J5_LUPLU</name>
<keyword evidence="4 9" id="KW-0472">Membrane</keyword>
<feature type="transmembrane region" description="Helical" evidence="9">
    <location>
        <begin position="276"/>
        <end position="296"/>
    </location>
</feature>
<dbReference type="GO" id="GO:0012505">
    <property type="term" value="C:endomembrane system"/>
    <property type="evidence" value="ECO:0007669"/>
    <property type="project" value="UniProtKB-SubCell"/>
</dbReference>
<evidence type="ECO:0000259" key="11">
    <source>
        <dbReference type="PROSITE" id="PS51485"/>
    </source>
</evidence>
<sequence length="297" mass="32255">MAFSNIVKLATLYFAVCALLQNTNAEEVYDVGDDFGWAIPLGDPIFYDTWASLYYFEVGDILSFNFTNGEQDVARVTKEAYLNCNTTNPISLKKTSPANFTLDVAGDYYFTSTLDKHCLKGQKLAIHVPGPREPFNYTVGGNLGWVVPLTGESAYEAWAYSKVFLIGDSLVFYYKNGTQDVAVITKEAYENCETNNTLAVYTTSPTRIILNTIGEHFFTSTYKDHCALGQKLAINVTANSSVATALSPAEALSPTNLGPSTNHGPSASALAPISSATSMVFCGYMVTVLSIGLAFFI</sequence>
<proteinExistence type="inferred from homology"/>
<evidence type="ECO:0000313" key="13">
    <source>
        <dbReference type="Proteomes" id="UP001497480"/>
    </source>
</evidence>
<dbReference type="InterPro" id="IPR039391">
    <property type="entry name" value="Phytocyanin-like"/>
</dbReference>